<evidence type="ECO:0000256" key="7">
    <source>
        <dbReference type="ARBA" id="ARBA00022989"/>
    </source>
</evidence>
<dbReference type="SUPFAM" id="SSF161098">
    <property type="entry name" value="MetI-like"/>
    <property type="match status" value="1"/>
</dbReference>
<name>A0A140NLP0_PROSM</name>
<feature type="transmembrane region" description="Helical" evidence="9">
    <location>
        <begin position="170"/>
        <end position="189"/>
    </location>
</feature>
<evidence type="ECO:0000259" key="10">
    <source>
        <dbReference type="PROSITE" id="PS50928"/>
    </source>
</evidence>
<feature type="transmembrane region" description="Helical" evidence="9">
    <location>
        <begin position="129"/>
        <end position="150"/>
    </location>
</feature>
<evidence type="ECO:0000256" key="1">
    <source>
        <dbReference type="ARBA" id="ARBA00004429"/>
    </source>
</evidence>
<dbReference type="Pfam" id="PF00528">
    <property type="entry name" value="BPD_transp_1"/>
    <property type="match status" value="1"/>
</dbReference>
<evidence type="ECO:0000256" key="5">
    <source>
        <dbReference type="ARBA" id="ARBA00022519"/>
    </source>
</evidence>
<feature type="transmembrane region" description="Helical" evidence="9">
    <location>
        <begin position="87"/>
        <end position="109"/>
    </location>
</feature>
<proteinExistence type="inferred from homology"/>
<dbReference type="Gene3D" id="1.10.3720.10">
    <property type="entry name" value="MetI-like"/>
    <property type="match status" value="1"/>
</dbReference>
<keyword evidence="8 9" id="KW-0472">Membrane</keyword>
<accession>A0A140NLP0</accession>
<organism evidence="11 12">
    <name type="scientific">Providencia stuartii (strain MRSN 2154)</name>
    <dbReference type="NCBI Taxonomy" id="1157951"/>
    <lineage>
        <taxon>Bacteria</taxon>
        <taxon>Pseudomonadati</taxon>
        <taxon>Pseudomonadota</taxon>
        <taxon>Gammaproteobacteria</taxon>
        <taxon>Enterobacterales</taxon>
        <taxon>Morganellaceae</taxon>
        <taxon>Providencia</taxon>
    </lineage>
</organism>
<dbReference type="PANTHER" id="PTHR42929">
    <property type="entry name" value="INNER MEMBRANE ABC TRANSPORTER PERMEASE PROTEIN YDCU-RELATED-RELATED"/>
    <property type="match status" value="1"/>
</dbReference>
<evidence type="ECO:0000256" key="2">
    <source>
        <dbReference type="ARBA" id="ARBA00007069"/>
    </source>
</evidence>
<keyword evidence="3 9" id="KW-0813">Transport</keyword>
<dbReference type="GeneID" id="93517624"/>
<dbReference type="AlphaFoldDB" id="A0A140NLP0"/>
<protein>
    <submittedName>
        <fullName evidence="11">Permease of ABC transporter</fullName>
    </submittedName>
</protein>
<dbReference type="EMBL" id="CP003488">
    <property type="protein sequence ID" value="AFH93570.1"/>
    <property type="molecule type" value="Genomic_DNA"/>
</dbReference>
<dbReference type="Proteomes" id="UP000005012">
    <property type="component" value="Chromosome"/>
</dbReference>
<reference evidence="12" key="2">
    <citation type="submission" date="2012-04" db="EMBL/GenBank/DDBJ databases">
        <title>Complete genome sequence of Providencia stuartii clinical isolate MRSN 2154.</title>
        <authorList>
            <person name="Clifford R.J."/>
            <person name="Hang J."/>
            <person name="Riley M.C."/>
            <person name="Onmus-Leone F."/>
            <person name="Kuschner R.A."/>
            <person name="Lesho E.P."/>
            <person name="Waterman P.E."/>
        </authorList>
    </citation>
    <scope>NUCLEOTIDE SEQUENCE [LARGE SCALE GENOMIC DNA]</scope>
    <source>
        <strain evidence="12">MRSN 2154</strain>
    </source>
</reference>
<dbReference type="KEGG" id="psi:S70_08540"/>
<dbReference type="GO" id="GO:0055085">
    <property type="term" value="P:transmembrane transport"/>
    <property type="evidence" value="ECO:0007669"/>
    <property type="project" value="InterPro"/>
</dbReference>
<comment type="subcellular location">
    <subcellularLocation>
        <location evidence="1">Cell inner membrane</location>
        <topology evidence="1">Multi-pass membrane protein</topology>
    </subcellularLocation>
    <subcellularLocation>
        <location evidence="9">Cell membrane</location>
        <topology evidence="9">Multi-pass membrane protein</topology>
    </subcellularLocation>
</comment>
<dbReference type="RefSeq" id="WP_004924805.1">
    <property type="nucleotide sequence ID" value="NC_017731.1"/>
</dbReference>
<feature type="transmembrane region" description="Helical" evidence="9">
    <location>
        <begin position="270"/>
        <end position="293"/>
    </location>
</feature>
<evidence type="ECO:0000256" key="3">
    <source>
        <dbReference type="ARBA" id="ARBA00022448"/>
    </source>
</evidence>
<feature type="transmembrane region" description="Helical" evidence="9">
    <location>
        <begin position="210"/>
        <end position="239"/>
    </location>
</feature>
<dbReference type="GO" id="GO:0005886">
    <property type="term" value="C:plasma membrane"/>
    <property type="evidence" value="ECO:0007669"/>
    <property type="project" value="UniProtKB-SubCell"/>
</dbReference>
<dbReference type="InterPro" id="IPR035906">
    <property type="entry name" value="MetI-like_sf"/>
</dbReference>
<reference evidence="11 12" key="1">
    <citation type="journal article" date="2012" name="J. Bacteriol.">
        <title>Complete Genome Sequence of Providencia stuartii Clinical Isolate MRSN 2154.</title>
        <authorList>
            <person name="Clifford R.J."/>
            <person name="Hang J."/>
            <person name="Riley M.C."/>
            <person name="Onmus-Leone F."/>
            <person name="Kuschner R.A."/>
            <person name="Lesho E.P."/>
            <person name="Waterman P.E."/>
        </authorList>
    </citation>
    <scope>NUCLEOTIDE SEQUENCE [LARGE SCALE GENOMIC DNA]</scope>
    <source>
        <strain evidence="11 12">MRSN 2154</strain>
    </source>
</reference>
<dbReference type="PROSITE" id="PS50928">
    <property type="entry name" value="ABC_TM1"/>
    <property type="match status" value="1"/>
</dbReference>
<keyword evidence="6 9" id="KW-0812">Transmembrane</keyword>
<keyword evidence="7 9" id="KW-1133">Transmembrane helix</keyword>
<keyword evidence="5" id="KW-0997">Cell inner membrane</keyword>
<feature type="transmembrane region" description="Helical" evidence="9">
    <location>
        <begin position="30"/>
        <end position="56"/>
    </location>
</feature>
<gene>
    <name evidence="11" type="ordered locus">S70_08540</name>
</gene>
<keyword evidence="4" id="KW-1003">Cell membrane</keyword>
<evidence type="ECO:0000256" key="9">
    <source>
        <dbReference type="RuleBase" id="RU363032"/>
    </source>
</evidence>
<evidence type="ECO:0000313" key="11">
    <source>
        <dbReference type="EMBL" id="AFH93570.1"/>
    </source>
</evidence>
<dbReference type="HOGENOM" id="CLU_016047_18_6_6"/>
<evidence type="ECO:0000256" key="8">
    <source>
        <dbReference type="ARBA" id="ARBA00023136"/>
    </source>
</evidence>
<dbReference type="PATRIC" id="fig|1157951.4.peg.1702"/>
<dbReference type="InterPro" id="IPR000515">
    <property type="entry name" value="MetI-like"/>
</dbReference>
<dbReference type="OrthoDB" id="8404154at2"/>
<evidence type="ECO:0000256" key="6">
    <source>
        <dbReference type="ARBA" id="ARBA00022692"/>
    </source>
</evidence>
<evidence type="ECO:0000313" key="12">
    <source>
        <dbReference type="Proteomes" id="UP000005012"/>
    </source>
</evidence>
<feature type="domain" description="ABC transmembrane type-1" evidence="10">
    <location>
        <begin position="83"/>
        <end position="289"/>
    </location>
</feature>
<dbReference type="PANTHER" id="PTHR42929:SF1">
    <property type="entry name" value="INNER MEMBRANE ABC TRANSPORTER PERMEASE PROTEIN YDCU-RELATED"/>
    <property type="match status" value="1"/>
</dbReference>
<comment type="similarity">
    <text evidence="2">Belongs to the binding-protein-dependent transport system permease family. CysTW subfamily.</text>
</comment>
<dbReference type="CDD" id="cd06261">
    <property type="entry name" value="TM_PBP2"/>
    <property type="match status" value="1"/>
</dbReference>
<evidence type="ECO:0000256" key="4">
    <source>
        <dbReference type="ARBA" id="ARBA00022475"/>
    </source>
</evidence>
<sequence>MADVSVPCEQANHQQGKAAMLKKHLSRFHWGSALLTLPFITLFCLFQIAPMIWVFINSFIYEEAWSVDNYLDIFTNDFYLQAFENTLWLSIVCSVIGLFISALTAFSIYKMQGRVRSMMISFTTMASNFSGVPLAFAFIIILGVNGAITLQLKSWGIIEDFDIYSASGLMLLYIYFQIPLGILLLYPAFDALKPEWEDAAKTMGASKLSYWRNVAIPVLAPALLGTFIILVANAVGAYASTYALMSGNYNLVTIRIASLVSGDLYLEPNLAAALSVLLIAILGFITAIHHWLLKRSYHAKS</sequence>